<accession>A0A2A6D1D2</accession>
<reference evidence="3" key="1">
    <citation type="journal article" date="2008" name="Nat. Genet.">
        <title>The Pristionchus pacificus genome provides a unique perspective on nematode lifestyle and parasitism.</title>
        <authorList>
            <person name="Dieterich C."/>
            <person name="Clifton S.W."/>
            <person name="Schuster L.N."/>
            <person name="Chinwalla A."/>
            <person name="Delehaunty K."/>
            <person name="Dinkelacker I."/>
            <person name="Fulton L."/>
            <person name="Fulton R."/>
            <person name="Godfrey J."/>
            <person name="Minx P."/>
            <person name="Mitreva M."/>
            <person name="Roeseler W."/>
            <person name="Tian H."/>
            <person name="Witte H."/>
            <person name="Yang S.P."/>
            <person name="Wilson R.K."/>
            <person name="Sommer R.J."/>
        </authorList>
    </citation>
    <scope>NUCLEOTIDE SEQUENCE [LARGE SCALE GENOMIC DNA]</scope>
    <source>
        <strain evidence="3">PS312</strain>
    </source>
</reference>
<dbReference type="Gene3D" id="3.40.50.720">
    <property type="entry name" value="NAD(P)-binding Rossmann-like Domain"/>
    <property type="match status" value="1"/>
</dbReference>
<reference evidence="2" key="2">
    <citation type="submission" date="2022-06" db="UniProtKB">
        <authorList>
            <consortium name="EnsemblMetazoa"/>
        </authorList>
    </citation>
    <scope>IDENTIFICATION</scope>
    <source>
        <strain evidence="2">PS312</strain>
    </source>
</reference>
<protein>
    <submittedName>
        <fullName evidence="2">Dehydrogenase</fullName>
    </submittedName>
</protein>
<dbReference type="Pfam" id="PF00106">
    <property type="entry name" value="adh_short"/>
    <property type="match status" value="1"/>
</dbReference>
<dbReference type="PANTHER" id="PTHR43313">
    <property type="entry name" value="SHORT-CHAIN DEHYDROGENASE/REDUCTASE FAMILY 9C"/>
    <property type="match status" value="1"/>
</dbReference>
<accession>A0A8R1YFR6</accession>
<keyword evidence="3" id="KW-1185">Reference proteome</keyword>
<name>A0A2A6D1D2_PRIPA</name>
<dbReference type="GO" id="GO:0016491">
    <property type="term" value="F:oxidoreductase activity"/>
    <property type="evidence" value="ECO:0000318"/>
    <property type="project" value="GO_Central"/>
</dbReference>
<evidence type="ECO:0000313" key="2">
    <source>
        <dbReference type="EnsemblMetazoa" id="PPA20637.1"/>
    </source>
</evidence>
<dbReference type="PROSITE" id="PS00061">
    <property type="entry name" value="ADH_SHORT"/>
    <property type="match status" value="1"/>
</dbReference>
<evidence type="ECO:0000313" key="3">
    <source>
        <dbReference type="Proteomes" id="UP000005239"/>
    </source>
</evidence>
<dbReference type="OrthoDB" id="294295at2759"/>
<comment type="similarity">
    <text evidence="1">Belongs to the short-chain dehydrogenases/reductases (SDR) family.</text>
</comment>
<dbReference type="PANTHER" id="PTHR43313:SF1">
    <property type="entry name" value="3BETA-HYDROXYSTEROID DEHYDROGENASE DHS-16"/>
    <property type="match status" value="1"/>
</dbReference>
<proteinExistence type="inferred from homology"/>
<dbReference type="InterPro" id="IPR002347">
    <property type="entry name" value="SDR_fam"/>
</dbReference>
<dbReference type="InterPro" id="IPR020904">
    <property type="entry name" value="Sc_DH/Rdtase_CS"/>
</dbReference>
<dbReference type="AlphaFoldDB" id="A0A2A6D1D2"/>
<dbReference type="SUPFAM" id="SSF51735">
    <property type="entry name" value="NAD(P)-binding Rossmann-fold domains"/>
    <property type="match status" value="1"/>
</dbReference>
<dbReference type="GO" id="GO:0008202">
    <property type="term" value="P:steroid metabolic process"/>
    <property type="evidence" value="ECO:0000318"/>
    <property type="project" value="GO_Central"/>
</dbReference>
<dbReference type="Proteomes" id="UP000005239">
    <property type="component" value="Unassembled WGS sequence"/>
</dbReference>
<gene>
    <name evidence="2" type="primary">WBGene00110191</name>
</gene>
<dbReference type="PRINTS" id="PR00080">
    <property type="entry name" value="SDRFAMILY"/>
</dbReference>
<dbReference type="InterPro" id="IPR036291">
    <property type="entry name" value="NAD(P)-bd_dom_sf"/>
</dbReference>
<organism evidence="2 3">
    <name type="scientific">Pristionchus pacificus</name>
    <name type="common">Parasitic nematode worm</name>
    <dbReference type="NCBI Taxonomy" id="54126"/>
    <lineage>
        <taxon>Eukaryota</taxon>
        <taxon>Metazoa</taxon>
        <taxon>Ecdysozoa</taxon>
        <taxon>Nematoda</taxon>
        <taxon>Chromadorea</taxon>
        <taxon>Rhabditida</taxon>
        <taxon>Rhabditina</taxon>
        <taxon>Diplogasteromorpha</taxon>
        <taxon>Diplogasteroidea</taxon>
        <taxon>Neodiplogasteridae</taxon>
        <taxon>Pristionchus</taxon>
    </lineage>
</organism>
<dbReference type="EnsemblMetazoa" id="PPA20637.1">
    <property type="protein sequence ID" value="PPA20637.1"/>
    <property type="gene ID" value="WBGene00110191"/>
</dbReference>
<evidence type="ECO:0000256" key="1">
    <source>
        <dbReference type="RuleBase" id="RU000363"/>
    </source>
</evidence>
<sequence>MKIGQMSLSEVSIRSGLLWEDVLIADMKRVNLRPDDTKLRCMWRAASHVAELVPKRDYRKWRLMNIVECIGWLLLSSPFILFVYNRIKLYLETSFYDKQGKVIVITGCDSGFGRDTATKLVKEGCIVIAGCFLHESLTSLKDDVGSLAHSMQTIKLDLSDDDSVDEFVAYIKKFLKDNNLNLHGLVNNAGIFAAGASEWISKETMRRVFAVNTIAPMDLSNRMAPLLHRPFNQPGGRMVSISSVSALVHGPMLSLYGASKAAMDNFQSAMRVETQRNFSVHLILPGGFKTPLLRPDLLRRNLQSHWDSSPENVRRDYGETFFRTFANNWTTGVVKFADNDPSKVVETIAHALFAVYPRDRYYTGNDARTIFSILSFAPTWFQDKFLRFANARFFKSENGRVQMERPGGE</sequence>
<dbReference type="PRINTS" id="PR00081">
    <property type="entry name" value="GDHRDH"/>
</dbReference>